<gene>
    <name evidence="2" type="ORF">FR943_00475</name>
</gene>
<name>A0ABS6KFK2_9MYCO</name>
<dbReference type="EMBL" id="VOMB01000001">
    <property type="protein sequence ID" value="MBU9762334.1"/>
    <property type="molecule type" value="Genomic_DNA"/>
</dbReference>
<comment type="caution">
    <text evidence="2">The sequence shown here is derived from an EMBL/GenBank/DDBJ whole genome shotgun (WGS) entry which is preliminary data.</text>
</comment>
<keyword evidence="3" id="KW-1185">Reference proteome</keyword>
<keyword evidence="1" id="KW-0472">Membrane</keyword>
<protein>
    <submittedName>
        <fullName evidence="2">MCE-family protein MCE1A</fullName>
    </submittedName>
</protein>
<evidence type="ECO:0000256" key="1">
    <source>
        <dbReference type="SAM" id="Phobius"/>
    </source>
</evidence>
<evidence type="ECO:0000313" key="3">
    <source>
        <dbReference type="Proteomes" id="UP000812982"/>
    </source>
</evidence>
<dbReference type="Proteomes" id="UP000812982">
    <property type="component" value="Unassembled WGS sequence"/>
</dbReference>
<organism evidence="2 3">
    <name type="scientific">[Mycobacterium] fortunisiensis</name>
    <dbReference type="NCBI Taxonomy" id="2600579"/>
    <lineage>
        <taxon>Bacteria</taxon>
        <taxon>Bacillati</taxon>
        <taxon>Actinomycetota</taxon>
        <taxon>Actinomycetes</taxon>
        <taxon>Mycobacteriales</taxon>
        <taxon>Mycobacteriaceae</taxon>
        <taxon>Mycolicibacterium</taxon>
    </lineage>
</organism>
<reference evidence="2 3" key="1">
    <citation type="journal article" date="2021" name="Sci. Rep.">
        <title>Phenotypic and genomic hallmarks of a novel, potentially pathogenic rapidly growing Mycobacterium species related to the Mycobacterium fortuitum complex.</title>
        <authorList>
            <person name="Gharbi R."/>
            <person name="Khanna V."/>
            <person name="Frigui W."/>
            <person name="Mhenni B."/>
            <person name="Brosch R."/>
            <person name="Mardassi H."/>
        </authorList>
    </citation>
    <scope>NUCLEOTIDE SEQUENCE [LARGE SCALE GENOMIC DNA]</scope>
    <source>
        <strain evidence="2 3">TNTM28</strain>
    </source>
</reference>
<proteinExistence type="predicted"/>
<keyword evidence="1" id="KW-0812">Transmembrane</keyword>
<accession>A0ABS6KFK2</accession>
<feature type="transmembrane region" description="Helical" evidence="1">
    <location>
        <begin position="21"/>
        <end position="41"/>
    </location>
</feature>
<feature type="non-terminal residue" evidence="2">
    <location>
        <position position="76"/>
    </location>
</feature>
<evidence type="ECO:0000313" key="2">
    <source>
        <dbReference type="EMBL" id="MBU9762334.1"/>
    </source>
</evidence>
<sequence>MTQPPVPRAPLNKPKIPPYKLAGLVFALVSLLVLTLTWMQFRGTFEEKTQLTVLSGRAGLSMDPGSKVTFNGVPIG</sequence>
<keyword evidence="1" id="KW-1133">Transmembrane helix</keyword>